<organism evidence="2 3">
    <name type="scientific">Rhinocladiella mackenziei CBS 650.93</name>
    <dbReference type="NCBI Taxonomy" id="1442369"/>
    <lineage>
        <taxon>Eukaryota</taxon>
        <taxon>Fungi</taxon>
        <taxon>Dikarya</taxon>
        <taxon>Ascomycota</taxon>
        <taxon>Pezizomycotina</taxon>
        <taxon>Eurotiomycetes</taxon>
        <taxon>Chaetothyriomycetidae</taxon>
        <taxon>Chaetothyriales</taxon>
        <taxon>Herpotrichiellaceae</taxon>
        <taxon>Rhinocladiella</taxon>
    </lineage>
</organism>
<dbReference type="GeneID" id="25294396"/>
<dbReference type="RefSeq" id="XP_013272589.1">
    <property type="nucleotide sequence ID" value="XM_013417135.1"/>
</dbReference>
<dbReference type="OrthoDB" id="2679825at2759"/>
<dbReference type="Proteomes" id="UP000053617">
    <property type="component" value="Unassembled WGS sequence"/>
</dbReference>
<gene>
    <name evidence="2" type="ORF">Z518_06325</name>
</gene>
<name>A0A0D2H4X7_9EURO</name>
<protein>
    <submittedName>
        <fullName evidence="2">Uncharacterized protein</fullName>
    </submittedName>
</protein>
<accession>A0A0D2H4X7</accession>
<proteinExistence type="predicted"/>
<dbReference type="AlphaFoldDB" id="A0A0D2H4X7"/>
<evidence type="ECO:0000313" key="2">
    <source>
        <dbReference type="EMBL" id="KIX05453.1"/>
    </source>
</evidence>
<dbReference type="VEuPathDB" id="FungiDB:Z518_06325"/>
<dbReference type="Pfam" id="PF21858">
    <property type="entry name" value="DUF6914"/>
    <property type="match status" value="1"/>
</dbReference>
<dbReference type="HOGENOM" id="CLU_095770_2_0_1"/>
<feature type="compositionally biased region" description="Polar residues" evidence="1">
    <location>
        <begin position="1"/>
        <end position="21"/>
    </location>
</feature>
<dbReference type="EMBL" id="KN847478">
    <property type="protein sequence ID" value="KIX05453.1"/>
    <property type="molecule type" value="Genomic_DNA"/>
</dbReference>
<sequence length="214" mass="24262">MTSTSTSRPPFLRSLSSTSSLKPAKDKPRIYIALYPRGGSSATSSFRSDFNCDSYHWSIVVGPQTASRKDPGTRYHVAHLPEKSGKHLYEEQDIPSHSAAQTCLIRVAIAKVTDECRLQSVLREVCIQRDDSAFNCLTWVREAFVRLHDDGKCLKSYLNSDDWKAVETCARTYCKRKRDVGRFQETVPANGAVNAWSMEKISTFNFWENRETTP</sequence>
<feature type="region of interest" description="Disordered" evidence="1">
    <location>
        <begin position="1"/>
        <end position="22"/>
    </location>
</feature>
<keyword evidence="3" id="KW-1185">Reference proteome</keyword>
<evidence type="ECO:0000256" key="1">
    <source>
        <dbReference type="SAM" id="MobiDB-lite"/>
    </source>
</evidence>
<evidence type="ECO:0000313" key="3">
    <source>
        <dbReference type="Proteomes" id="UP000053617"/>
    </source>
</evidence>
<reference evidence="2 3" key="1">
    <citation type="submission" date="2015-01" db="EMBL/GenBank/DDBJ databases">
        <title>The Genome Sequence of Rhinocladiella mackenzie CBS 650.93.</title>
        <authorList>
            <consortium name="The Broad Institute Genomics Platform"/>
            <person name="Cuomo C."/>
            <person name="de Hoog S."/>
            <person name="Gorbushina A."/>
            <person name="Stielow B."/>
            <person name="Teixiera M."/>
            <person name="Abouelleil A."/>
            <person name="Chapman S.B."/>
            <person name="Priest M."/>
            <person name="Young S.K."/>
            <person name="Wortman J."/>
            <person name="Nusbaum C."/>
            <person name="Birren B."/>
        </authorList>
    </citation>
    <scope>NUCLEOTIDE SEQUENCE [LARGE SCALE GENOMIC DNA]</scope>
    <source>
        <strain evidence="2 3">CBS 650.93</strain>
    </source>
</reference>
<dbReference type="InterPro" id="IPR054208">
    <property type="entry name" value="DUF6914"/>
</dbReference>